<keyword evidence="2" id="KW-1185">Reference proteome</keyword>
<accession>A0A1V4JNW2</accession>
<sequence length="80" mass="9009">MLFGYNTPSPVIYVTVLAQTVENHSYVLPGGDNVPKQRPSYGLFLIWPSRRILSTYCTQQGLMNCGIRSAPWSLRSDMSK</sequence>
<gene>
    <name evidence="1" type="ORF">AV530_013306</name>
</gene>
<dbReference type="Proteomes" id="UP000190648">
    <property type="component" value="Unassembled WGS sequence"/>
</dbReference>
<proteinExistence type="predicted"/>
<dbReference type="EMBL" id="LSYS01006880">
    <property type="protein sequence ID" value="OPJ73878.1"/>
    <property type="molecule type" value="Genomic_DNA"/>
</dbReference>
<evidence type="ECO:0000313" key="1">
    <source>
        <dbReference type="EMBL" id="OPJ73878.1"/>
    </source>
</evidence>
<organism evidence="1 2">
    <name type="scientific">Patagioenas fasciata monilis</name>
    <dbReference type="NCBI Taxonomy" id="372326"/>
    <lineage>
        <taxon>Eukaryota</taxon>
        <taxon>Metazoa</taxon>
        <taxon>Chordata</taxon>
        <taxon>Craniata</taxon>
        <taxon>Vertebrata</taxon>
        <taxon>Euteleostomi</taxon>
        <taxon>Archelosauria</taxon>
        <taxon>Archosauria</taxon>
        <taxon>Dinosauria</taxon>
        <taxon>Saurischia</taxon>
        <taxon>Theropoda</taxon>
        <taxon>Coelurosauria</taxon>
        <taxon>Aves</taxon>
        <taxon>Neognathae</taxon>
        <taxon>Neoaves</taxon>
        <taxon>Columbimorphae</taxon>
        <taxon>Columbiformes</taxon>
        <taxon>Columbidae</taxon>
        <taxon>Patagioenas</taxon>
    </lineage>
</organism>
<dbReference type="AlphaFoldDB" id="A0A1V4JNW2"/>
<comment type="caution">
    <text evidence="1">The sequence shown here is derived from an EMBL/GenBank/DDBJ whole genome shotgun (WGS) entry which is preliminary data.</text>
</comment>
<evidence type="ECO:0000313" key="2">
    <source>
        <dbReference type="Proteomes" id="UP000190648"/>
    </source>
</evidence>
<protein>
    <submittedName>
        <fullName evidence="1">Uncharacterized protein</fullName>
    </submittedName>
</protein>
<name>A0A1V4JNW2_PATFA</name>
<reference evidence="1 2" key="1">
    <citation type="submission" date="2016-02" db="EMBL/GenBank/DDBJ databases">
        <title>Band-tailed pigeon sequencing and assembly.</title>
        <authorList>
            <person name="Soares A.E."/>
            <person name="Novak B.J."/>
            <person name="Rice E.S."/>
            <person name="O'Connell B."/>
            <person name="Chang D."/>
            <person name="Weber S."/>
            <person name="Shapiro B."/>
        </authorList>
    </citation>
    <scope>NUCLEOTIDE SEQUENCE [LARGE SCALE GENOMIC DNA]</scope>
    <source>
        <strain evidence="1">BTP2013</strain>
        <tissue evidence="1">Blood</tissue>
    </source>
</reference>